<dbReference type="InterPro" id="IPR000095">
    <property type="entry name" value="CRIB_dom"/>
</dbReference>
<dbReference type="Proteomes" id="UP000001542">
    <property type="component" value="Unassembled WGS sequence"/>
</dbReference>
<dbReference type="CDD" id="cd05122">
    <property type="entry name" value="PKc_STE"/>
    <property type="match status" value="1"/>
</dbReference>
<keyword evidence="12" id="KW-0812">Transmembrane</keyword>
<dbReference type="PANTHER" id="PTHR48012:SF10">
    <property type="entry name" value="FI20177P1"/>
    <property type="match status" value="1"/>
</dbReference>
<dbReference type="eggNOG" id="KOG0574">
    <property type="taxonomic scope" value="Eukaryota"/>
</dbReference>
<keyword evidence="3 11" id="KW-0723">Serine/threonine-protein kinase</keyword>
<feature type="domain" description="CRIB" evidence="14">
    <location>
        <begin position="3"/>
        <end position="16"/>
    </location>
</feature>
<dbReference type="PANTHER" id="PTHR48012">
    <property type="entry name" value="STERILE20-LIKE KINASE, ISOFORM B-RELATED"/>
    <property type="match status" value="1"/>
</dbReference>
<gene>
    <name evidence="15" type="ORF">TVAG_108200</name>
</gene>
<reference evidence="15" key="2">
    <citation type="journal article" date="2007" name="Science">
        <title>Draft genome sequence of the sexually transmitted pathogen Trichomonas vaginalis.</title>
        <authorList>
            <person name="Carlton J.M."/>
            <person name="Hirt R.P."/>
            <person name="Silva J.C."/>
            <person name="Delcher A.L."/>
            <person name="Schatz M."/>
            <person name="Zhao Q."/>
            <person name="Wortman J.R."/>
            <person name="Bidwell S.L."/>
            <person name="Alsmark U.C.M."/>
            <person name="Besteiro S."/>
            <person name="Sicheritz-Ponten T."/>
            <person name="Noel C.J."/>
            <person name="Dacks J.B."/>
            <person name="Foster P.G."/>
            <person name="Simillion C."/>
            <person name="Van de Peer Y."/>
            <person name="Miranda-Saavedra D."/>
            <person name="Barton G.J."/>
            <person name="Westrop G.D."/>
            <person name="Mueller S."/>
            <person name="Dessi D."/>
            <person name="Fiori P.L."/>
            <person name="Ren Q."/>
            <person name="Paulsen I."/>
            <person name="Zhang H."/>
            <person name="Bastida-Corcuera F.D."/>
            <person name="Simoes-Barbosa A."/>
            <person name="Brown M.T."/>
            <person name="Hayes R.D."/>
            <person name="Mukherjee M."/>
            <person name="Okumura C.Y."/>
            <person name="Schneider R."/>
            <person name="Smith A.J."/>
            <person name="Vanacova S."/>
            <person name="Villalvazo M."/>
            <person name="Haas B.J."/>
            <person name="Pertea M."/>
            <person name="Feldblyum T.V."/>
            <person name="Utterback T.R."/>
            <person name="Shu C.L."/>
            <person name="Osoegawa K."/>
            <person name="de Jong P.J."/>
            <person name="Hrdy I."/>
            <person name="Horvathova L."/>
            <person name="Zubacova Z."/>
            <person name="Dolezal P."/>
            <person name="Malik S.B."/>
            <person name="Logsdon J.M. Jr."/>
            <person name="Henze K."/>
            <person name="Gupta A."/>
            <person name="Wang C.C."/>
            <person name="Dunne R.L."/>
            <person name="Upcroft J.A."/>
            <person name="Upcroft P."/>
            <person name="White O."/>
            <person name="Salzberg S.L."/>
            <person name="Tang P."/>
            <person name="Chiu C.-H."/>
            <person name="Lee Y.-S."/>
            <person name="Embley T.M."/>
            <person name="Coombs G.H."/>
            <person name="Mottram J.C."/>
            <person name="Tachezy J."/>
            <person name="Fraser-Liggett C.M."/>
            <person name="Johnson P.J."/>
        </authorList>
    </citation>
    <scope>NUCLEOTIDE SEQUENCE [LARGE SCALE GENOMIC DNA]</scope>
    <source>
        <strain evidence="15">G3</strain>
    </source>
</reference>
<keyword evidence="12" id="KW-1133">Transmembrane helix</keyword>
<dbReference type="FunFam" id="1.10.510.10:FF:001091">
    <property type="entry name" value="STE family protein kinase"/>
    <property type="match status" value="1"/>
</dbReference>
<accession>A2EQE4</accession>
<dbReference type="Pfam" id="PF00786">
    <property type="entry name" value="PBD"/>
    <property type="match status" value="1"/>
</dbReference>
<evidence type="ECO:0000256" key="2">
    <source>
        <dbReference type="ARBA" id="ARBA00012513"/>
    </source>
</evidence>
<evidence type="ECO:0000256" key="4">
    <source>
        <dbReference type="ARBA" id="ARBA00022679"/>
    </source>
</evidence>
<dbReference type="OrthoDB" id="8693905at2759"/>
<dbReference type="InterPro" id="IPR017441">
    <property type="entry name" value="Protein_kinase_ATP_BS"/>
</dbReference>
<comment type="catalytic activity">
    <reaction evidence="9">
        <text>L-seryl-[protein] + ATP = O-phospho-L-seryl-[protein] + ADP + H(+)</text>
        <dbReference type="Rhea" id="RHEA:17989"/>
        <dbReference type="Rhea" id="RHEA-COMP:9863"/>
        <dbReference type="Rhea" id="RHEA-COMP:11604"/>
        <dbReference type="ChEBI" id="CHEBI:15378"/>
        <dbReference type="ChEBI" id="CHEBI:29999"/>
        <dbReference type="ChEBI" id="CHEBI:30616"/>
        <dbReference type="ChEBI" id="CHEBI:83421"/>
        <dbReference type="ChEBI" id="CHEBI:456216"/>
        <dbReference type="EC" id="2.7.11.1"/>
    </reaction>
</comment>
<evidence type="ECO:0000256" key="8">
    <source>
        <dbReference type="ARBA" id="ARBA00047899"/>
    </source>
</evidence>
<dbReference type="InParanoid" id="A2EQE4"/>
<evidence type="ECO:0000256" key="5">
    <source>
        <dbReference type="ARBA" id="ARBA00022741"/>
    </source>
</evidence>
<dbReference type="GO" id="GO:0035556">
    <property type="term" value="P:intracellular signal transduction"/>
    <property type="evidence" value="ECO:0000318"/>
    <property type="project" value="GO_Central"/>
</dbReference>
<evidence type="ECO:0000259" key="13">
    <source>
        <dbReference type="PROSITE" id="PS50011"/>
    </source>
</evidence>
<evidence type="ECO:0000256" key="7">
    <source>
        <dbReference type="ARBA" id="ARBA00022840"/>
    </source>
</evidence>
<keyword evidence="16" id="KW-1185">Reference proteome</keyword>
<dbReference type="STRING" id="5722.A2EQE4"/>
<dbReference type="GO" id="GO:0004674">
    <property type="term" value="F:protein serine/threonine kinase activity"/>
    <property type="evidence" value="ECO:0000318"/>
    <property type="project" value="GO_Central"/>
</dbReference>
<keyword evidence="5 10" id="KW-0547">Nucleotide-binding</keyword>
<keyword evidence="12" id="KW-0472">Membrane</keyword>
<dbReference type="Pfam" id="PF00069">
    <property type="entry name" value="Pkinase"/>
    <property type="match status" value="1"/>
</dbReference>
<feature type="transmembrane region" description="Helical" evidence="12">
    <location>
        <begin position="418"/>
        <end position="438"/>
    </location>
</feature>
<name>A2EQE4_TRIV3</name>
<feature type="domain" description="Protein kinase" evidence="13">
    <location>
        <begin position="33"/>
        <end position="290"/>
    </location>
</feature>
<reference evidence="15" key="1">
    <citation type="submission" date="2006-10" db="EMBL/GenBank/DDBJ databases">
        <authorList>
            <person name="Amadeo P."/>
            <person name="Zhao Q."/>
            <person name="Wortman J."/>
            <person name="Fraser-Liggett C."/>
            <person name="Carlton J."/>
        </authorList>
    </citation>
    <scope>NUCLEOTIDE SEQUENCE</scope>
    <source>
        <strain evidence="15">G3</strain>
    </source>
</reference>
<dbReference type="GO" id="GO:0106310">
    <property type="term" value="F:protein serine kinase activity"/>
    <property type="evidence" value="ECO:0007669"/>
    <property type="project" value="RHEA"/>
</dbReference>
<evidence type="ECO:0000256" key="3">
    <source>
        <dbReference type="ARBA" id="ARBA00022527"/>
    </source>
</evidence>
<dbReference type="GO" id="GO:0005524">
    <property type="term" value="F:ATP binding"/>
    <property type="evidence" value="ECO:0007669"/>
    <property type="project" value="UniProtKB-UniRule"/>
</dbReference>
<dbReference type="VEuPathDB" id="TrichDB:TVAG_108200"/>
<dbReference type="InterPro" id="IPR000719">
    <property type="entry name" value="Prot_kinase_dom"/>
</dbReference>
<dbReference type="PROSITE" id="PS00107">
    <property type="entry name" value="PROTEIN_KINASE_ATP"/>
    <property type="match status" value="1"/>
</dbReference>
<keyword evidence="6 15" id="KW-0418">Kinase</keyword>
<sequence>MEISNPTNFQHVTHIGQDFKWSMEDGTDVSNIFKVIRKIGAGGFGDVYEMEHIPSGIHMAGKSVSVEKMTRTSKTHLAREIDLLRKVMSPYTVQYYGSIDFEGSPMILLEFCNRGSLYDIMKAKKMTFSEDQISVIMKDMITALIILHKNFHVLHRDVKAGNILLNSSCQIKLTDFGISCQFSSTSSQRTQTITGTPYWMAPEIMNDDHYGYPADIWSLGITAVELAEGQPPYSELPYTRALVEISTKGFPGFRKGNKYTQEFVNFIRECTVMDPEKRPGPEQLLKHPFILRANDLNREELFSDIIAEPLDFNEVLKEEEEEDEYASEDEGKIEEIMDPRSGGISKERATRILKKYTQEIEIVEYQPPKPAPPPPQKSHLFGELPPEMRNHPLMVWIDNNQFLAILSFFIIILIAERIFGPLATIFILASMVCLLLYLKNYIQNK</sequence>
<dbReference type="Gene3D" id="1.10.510.10">
    <property type="entry name" value="Transferase(Phosphotransferase) domain 1"/>
    <property type="match status" value="1"/>
</dbReference>
<dbReference type="InterPro" id="IPR011009">
    <property type="entry name" value="Kinase-like_dom_sf"/>
</dbReference>
<evidence type="ECO:0000256" key="6">
    <source>
        <dbReference type="ARBA" id="ARBA00022777"/>
    </source>
</evidence>
<keyword evidence="4" id="KW-0808">Transferase</keyword>
<evidence type="ECO:0000259" key="14">
    <source>
        <dbReference type="PROSITE" id="PS50108"/>
    </source>
</evidence>
<comment type="catalytic activity">
    <reaction evidence="8">
        <text>L-threonyl-[protein] + ATP = O-phospho-L-threonyl-[protein] + ADP + H(+)</text>
        <dbReference type="Rhea" id="RHEA:46608"/>
        <dbReference type="Rhea" id="RHEA-COMP:11060"/>
        <dbReference type="Rhea" id="RHEA-COMP:11605"/>
        <dbReference type="ChEBI" id="CHEBI:15378"/>
        <dbReference type="ChEBI" id="CHEBI:30013"/>
        <dbReference type="ChEBI" id="CHEBI:30616"/>
        <dbReference type="ChEBI" id="CHEBI:61977"/>
        <dbReference type="ChEBI" id="CHEBI:456216"/>
        <dbReference type="EC" id="2.7.11.1"/>
    </reaction>
</comment>
<dbReference type="GO" id="GO:0005737">
    <property type="term" value="C:cytoplasm"/>
    <property type="evidence" value="ECO:0000318"/>
    <property type="project" value="GO_Central"/>
</dbReference>
<feature type="binding site" evidence="10">
    <location>
        <position position="62"/>
    </location>
    <ligand>
        <name>ATP</name>
        <dbReference type="ChEBI" id="CHEBI:30616"/>
    </ligand>
</feature>
<evidence type="ECO:0000256" key="1">
    <source>
        <dbReference type="ARBA" id="ARBA00008874"/>
    </source>
</evidence>
<dbReference type="EMBL" id="DS113457">
    <property type="protein sequence ID" value="EAY05086.1"/>
    <property type="molecule type" value="Genomic_DNA"/>
</dbReference>
<dbReference type="SUPFAM" id="SSF56112">
    <property type="entry name" value="Protein kinase-like (PK-like)"/>
    <property type="match status" value="1"/>
</dbReference>
<dbReference type="CDD" id="cd00132">
    <property type="entry name" value="CRIB"/>
    <property type="match status" value="1"/>
</dbReference>
<evidence type="ECO:0000256" key="11">
    <source>
        <dbReference type="RuleBase" id="RU000304"/>
    </source>
</evidence>
<evidence type="ECO:0000313" key="15">
    <source>
        <dbReference type="EMBL" id="EAY05086.1"/>
    </source>
</evidence>
<protein>
    <recommendedName>
        <fullName evidence="2">non-specific serine/threonine protein kinase</fullName>
        <ecNumber evidence="2">2.7.11.1</ecNumber>
    </recommendedName>
</protein>
<organism evidence="15 16">
    <name type="scientific">Trichomonas vaginalis (strain ATCC PRA-98 / G3)</name>
    <dbReference type="NCBI Taxonomy" id="412133"/>
    <lineage>
        <taxon>Eukaryota</taxon>
        <taxon>Metamonada</taxon>
        <taxon>Parabasalia</taxon>
        <taxon>Trichomonadida</taxon>
        <taxon>Trichomonadidae</taxon>
        <taxon>Trichomonas</taxon>
    </lineage>
</organism>
<dbReference type="VEuPathDB" id="TrichDB:TVAGG3_0214670"/>
<proteinExistence type="inferred from homology"/>
<evidence type="ECO:0000256" key="9">
    <source>
        <dbReference type="ARBA" id="ARBA00048679"/>
    </source>
</evidence>
<dbReference type="AlphaFoldDB" id="A2EQE4"/>
<evidence type="ECO:0000313" key="16">
    <source>
        <dbReference type="Proteomes" id="UP000001542"/>
    </source>
</evidence>
<dbReference type="InterPro" id="IPR050629">
    <property type="entry name" value="STE20/SPS1-PAK"/>
</dbReference>
<evidence type="ECO:0000256" key="10">
    <source>
        <dbReference type="PROSITE-ProRule" id="PRU10141"/>
    </source>
</evidence>
<dbReference type="PROSITE" id="PS00108">
    <property type="entry name" value="PROTEIN_KINASE_ST"/>
    <property type="match status" value="1"/>
</dbReference>
<dbReference type="RefSeq" id="XP_001317309.1">
    <property type="nucleotide sequence ID" value="XM_001317274.1"/>
</dbReference>
<dbReference type="SMR" id="A2EQE4"/>
<comment type="similarity">
    <text evidence="1">Belongs to the protein kinase superfamily. STE Ser/Thr protein kinase family. STE20 subfamily.</text>
</comment>
<dbReference type="PROSITE" id="PS50011">
    <property type="entry name" value="PROTEIN_KINASE_DOM"/>
    <property type="match status" value="1"/>
</dbReference>
<keyword evidence="7 10" id="KW-0067">ATP-binding</keyword>
<dbReference type="SMART" id="SM00220">
    <property type="entry name" value="S_TKc"/>
    <property type="match status" value="1"/>
</dbReference>
<dbReference type="PROSITE" id="PS50108">
    <property type="entry name" value="CRIB"/>
    <property type="match status" value="1"/>
</dbReference>
<dbReference type="KEGG" id="tva:4762952"/>
<evidence type="ECO:0000256" key="12">
    <source>
        <dbReference type="SAM" id="Phobius"/>
    </source>
</evidence>
<dbReference type="InterPro" id="IPR008271">
    <property type="entry name" value="Ser/Thr_kinase_AS"/>
</dbReference>
<dbReference type="EC" id="2.7.11.1" evidence="2"/>